<name>A0A830D5I3_9LAMI</name>
<dbReference type="AlphaFoldDB" id="A0A830D5I3"/>
<reference evidence="2" key="1">
    <citation type="submission" date="2020-07" db="EMBL/GenBank/DDBJ databases">
        <title>Ethylene signaling mediates host invasion by parasitic plants.</title>
        <authorList>
            <person name="Yoshida S."/>
        </authorList>
    </citation>
    <scope>NUCLEOTIDE SEQUENCE</scope>
    <source>
        <strain evidence="2">Okayama</strain>
    </source>
</reference>
<protein>
    <submittedName>
        <fullName evidence="2">Inositol transporter 4</fullName>
    </submittedName>
</protein>
<dbReference type="InterPro" id="IPR050814">
    <property type="entry name" value="Myo-inositol_Transporter"/>
</dbReference>
<accession>A0A830D5I3</accession>
<keyword evidence="3" id="KW-1185">Reference proteome</keyword>
<dbReference type="PANTHER" id="PTHR48020">
    <property type="entry name" value="PROTON MYO-INOSITOL COTRANSPORTER"/>
    <property type="match status" value="1"/>
</dbReference>
<comment type="caution">
    <text evidence="2">The sequence shown here is derived from an EMBL/GenBank/DDBJ whole genome shotgun (WGS) entry which is preliminary data.</text>
</comment>
<evidence type="ECO:0000313" key="3">
    <source>
        <dbReference type="Proteomes" id="UP000653305"/>
    </source>
</evidence>
<keyword evidence="1" id="KW-0813">Transport</keyword>
<sequence>MESGVTKPDRTEFTECWRTSWKKPYIIRLALSADIGGLLFGYDTYVISDALLYIRDEYKSVDKHTWLQASSFHLIIP</sequence>
<dbReference type="GO" id="GO:0005366">
    <property type="term" value="F:myo-inositol:proton symporter activity"/>
    <property type="evidence" value="ECO:0007669"/>
    <property type="project" value="TreeGrafter"/>
</dbReference>
<dbReference type="EMBL" id="BMAC01001344">
    <property type="protein sequence ID" value="GFQ06927.1"/>
    <property type="molecule type" value="Genomic_DNA"/>
</dbReference>
<evidence type="ECO:0000256" key="1">
    <source>
        <dbReference type="ARBA" id="ARBA00022448"/>
    </source>
</evidence>
<organism evidence="2 3">
    <name type="scientific">Phtheirospermum japonicum</name>
    <dbReference type="NCBI Taxonomy" id="374723"/>
    <lineage>
        <taxon>Eukaryota</taxon>
        <taxon>Viridiplantae</taxon>
        <taxon>Streptophyta</taxon>
        <taxon>Embryophyta</taxon>
        <taxon>Tracheophyta</taxon>
        <taxon>Spermatophyta</taxon>
        <taxon>Magnoliopsida</taxon>
        <taxon>eudicotyledons</taxon>
        <taxon>Gunneridae</taxon>
        <taxon>Pentapetalae</taxon>
        <taxon>asterids</taxon>
        <taxon>lamiids</taxon>
        <taxon>Lamiales</taxon>
        <taxon>Orobanchaceae</taxon>
        <taxon>Orobanchaceae incertae sedis</taxon>
        <taxon>Phtheirospermum</taxon>
    </lineage>
</organism>
<dbReference type="Proteomes" id="UP000653305">
    <property type="component" value="Unassembled WGS sequence"/>
</dbReference>
<gene>
    <name evidence="2" type="ORF">PHJA_002836700</name>
</gene>
<dbReference type="OrthoDB" id="1711116at2759"/>
<dbReference type="GO" id="GO:0016020">
    <property type="term" value="C:membrane"/>
    <property type="evidence" value="ECO:0007669"/>
    <property type="project" value="TreeGrafter"/>
</dbReference>
<proteinExistence type="predicted"/>
<dbReference type="PANTHER" id="PTHR48020:SF24">
    <property type="entry name" value="INOSITOL TRANSPORTER 4"/>
    <property type="match status" value="1"/>
</dbReference>
<evidence type="ECO:0000313" key="2">
    <source>
        <dbReference type="EMBL" id="GFQ06927.1"/>
    </source>
</evidence>